<reference evidence="7 8" key="1">
    <citation type="submission" date="2019-01" db="EMBL/GenBank/DDBJ databases">
        <title>A draft genome assembly of the solar-powered sea slug Elysia chlorotica.</title>
        <authorList>
            <person name="Cai H."/>
            <person name="Li Q."/>
            <person name="Fang X."/>
            <person name="Li J."/>
            <person name="Curtis N.E."/>
            <person name="Altenburger A."/>
            <person name="Shibata T."/>
            <person name="Feng M."/>
            <person name="Maeda T."/>
            <person name="Schwartz J.A."/>
            <person name="Shigenobu S."/>
            <person name="Lundholm N."/>
            <person name="Nishiyama T."/>
            <person name="Yang H."/>
            <person name="Hasebe M."/>
            <person name="Li S."/>
            <person name="Pierce S.K."/>
            <person name="Wang J."/>
        </authorList>
    </citation>
    <scope>NUCLEOTIDE SEQUENCE [LARGE SCALE GENOMIC DNA]</scope>
    <source>
        <strain evidence="7">EC2010</strain>
        <tissue evidence="7">Whole organism of an adult</tissue>
    </source>
</reference>
<keyword evidence="4 6" id="KW-0472">Membrane</keyword>
<accession>A0A433U322</accession>
<feature type="compositionally biased region" description="Polar residues" evidence="5">
    <location>
        <begin position="122"/>
        <end position="134"/>
    </location>
</feature>
<proteinExistence type="predicted"/>
<feature type="region of interest" description="Disordered" evidence="5">
    <location>
        <begin position="95"/>
        <end position="149"/>
    </location>
</feature>
<gene>
    <name evidence="7" type="ORF">EGW08_004055</name>
</gene>
<dbReference type="GO" id="GO:0016020">
    <property type="term" value="C:membrane"/>
    <property type="evidence" value="ECO:0007669"/>
    <property type="project" value="UniProtKB-SubCell"/>
</dbReference>
<dbReference type="GO" id="GO:0022857">
    <property type="term" value="F:transmembrane transporter activity"/>
    <property type="evidence" value="ECO:0007669"/>
    <property type="project" value="TreeGrafter"/>
</dbReference>
<organism evidence="7 8">
    <name type="scientific">Elysia chlorotica</name>
    <name type="common">Eastern emerald elysia</name>
    <name type="synonym">Sea slug</name>
    <dbReference type="NCBI Taxonomy" id="188477"/>
    <lineage>
        <taxon>Eukaryota</taxon>
        <taxon>Metazoa</taxon>
        <taxon>Spiralia</taxon>
        <taxon>Lophotrochozoa</taxon>
        <taxon>Mollusca</taxon>
        <taxon>Gastropoda</taxon>
        <taxon>Heterobranchia</taxon>
        <taxon>Euthyneura</taxon>
        <taxon>Panpulmonata</taxon>
        <taxon>Sacoglossa</taxon>
        <taxon>Placobranchoidea</taxon>
        <taxon>Plakobranchidae</taxon>
        <taxon>Elysia</taxon>
    </lineage>
</organism>
<dbReference type="OrthoDB" id="6147058at2759"/>
<comment type="subcellular location">
    <subcellularLocation>
        <location evidence="1">Membrane</location>
        <topology evidence="1">Multi-pass membrane protein</topology>
    </subcellularLocation>
</comment>
<keyword evidence="3 6" id="KW-1133">Transmembrane helix</keyword>
<protein>
    <submittedName>
        <fullName evidence="7">Uncharacterized protein</fullName>
    </submittedName>
</protein>
<evidence type="ECO:0000313" key="8">
    <source>
        <dbReference type="Proteomes" id="UP000271974"/>
    </source>
</evidence>
<dbReference type="PANTHER" id="PTHR23507:SF1">
    <property type="entry name" value="FI18259P1-RELATED"/>
    <property type="match status" value="1"/>
</dbReference>
<sequence length="149" mass="16007">MLTAIPIPRAILSQMTSPTQQGALFSSLAFVETAGTMFASVTYTLIYNATLNIFKGAVFVVMAILCCVNISLLGLFWWVRSSQPLQLAVPETNVVPTPTPKSPSSHLSNGDGTFRTRYAPSATPNDTQDNSSCVRSHVKADENTPLLAT</sequence>
<evidence type="ECO:0000313" key="7">
    <source>
        <dbReference type="EMBL" id="RUS88158.1"/>
    </source>
</evidence>
<keyword evidence="2 6" id="KW-0812">Transmembrane</keyword>
<dbReference type="EMBL" id="RQTK01000091">
    <property type="protein sequence ID" value="RUS88158.1"/>
    <property type="molecule type" value="Genomic_DNA"/>
</dbReference>
<evidence type="ECO:0000256" key="4">
    <source>
        <dbReference type="ARBA" id="ARBA00023136"/>
    </source>
</evidence>
<evidence type="ECO:0000256" key="6">
    <source>
        <dbReference type="SAM" id="Phobius"/>
    </source>
</evidence>
<evidence type="ECO:0000256" key="5">
    <source>
        <dbReference type="SAM" id="MobiDB-lite"/>
    </source>
</evidence>
<dbReference type="AlphaFoldDB" id="A0A433U322"/>
<evidence type="ECO:0000256" key="3">
    <source>
        <dbReference type="ARBA" id="ARBA00022989"/>
    </source>
</evidence>
<dbReference type="PANTHER" id="PTHR23507">
    <property type="entry name" value="ZGC:174356"/>
    <property type="match status" value="1"/>
</dbReference>
<feature type="transmembrane region" description="Helical" evidence="6">
    <location>
        <begin position="58"/>
        <end position="79"/>
    </location>
</feature>
<comment type="caution">
    <text evidence="7">The sequence shown here is derived from an EMBL/GenBank/DDBJ whole genome shotgun (WGS) entry which is preliminary data.</text>
</comment>
<evidence type="ECO:0000256" key="1">
    <source>
        <dbReference type="ARBA" id="ARBA00004141"/>
    </source>
</evidence>
<name>A0A433U322_ELYCH</name>
<evidence type="ECO:0000256" key="2">
    <source>
        <dbReference type="ARBA" id="ARBA00022692"/>
    </source>
</evidence>
<feature type="transmembrane region" description="Helical" evidence="6">
    <location>
        <begin position="23"/>
        <end position="46"/>
    </location>
</feature>
<dbReference type="Proteomes" id="UP000271974">
    <property type="component" value="Unassembled WGS sequence"/>
</dbReference>
<keyword evidence="8" id="KW-1185">Reference proteome</keyword>